<dbReference type="Proteomes" id="UP001592581">
    <property type="component" value="Unassembled WGS sequence"/>
</dbReference>
<sequence>MKKNMLATAVVAAALAAVAAPMASTARADQPAGSVSANPTGTVAKDGTVTLSGTYRCSAPADGGPVFVSSSVQTGSVQHSIGGTAATCDGLDHTWVNQGQSGDGTTLTPGPGQVQATLMHLDSSGGLPLPDIIAADRHQVNLHPANG</sequence>
<organism evidence="3 4">
    <name type="scientific">Streptacidiphilus jeojiensis</name>
    <dbReference type="NCBI Taxonomy" id="3229225"/>
    <lineage>
        <taxon>Bacteria</taxon>
        <taxon>Bacillati</taxon>
        <taxon>Actinomycetota</taxon>
        <taxon>Actinomycetes</taxon>
        <taxon>Kitasatosporales</taxon>
        <taxon>Streptomycetaceae</taxon>
        <taxon>Streptacidiphilus</taxon>
    </lineage>
</organism>
<keyword evidence="1" id="KW-0732">Signal</keyword>
<evidence type="ECO:0000313" key="4">
    <source>
        <dbReference type="Proteomes" id="UP001592581"/>
    </source>
</evidence>
<name>A0ABV6XF21_9ACTN</name>
<evidence type="ECO:0000259" key="2">
    <source>
        <dbReference type="Pfam" id="PF19816"/>
    </source>
</evidence>
<proteinExistence type="predicted"/>
<feature type="chain" id="PRO_5045887646" evidence="1">
    <location>
        <begin position="29"/>
        <end position="147"/>
    </location>
</feature>
<gene>
    <name evidence="3" type="ORF">ABUW04_00895</name>
</gene>
<dbReference type="EMBL" id="JBEUKS010000001">
    <property type="protein sequence ID" value="MFC1436802.1"/>
    <property type="molecule type" value="Genomic_DNA"/>
</dbReference>
<feature type="domain" description="DUF6299" evidence="2">
    <location>
        <begin position="32"/>
        <end position="143"/>
    </location>
</feature>
<keyword evidence="4" id="KW-1185">Reference proteome</keyword>
<evidence type="ECO:0000256" key="1">
    <source>
        <dbReference type="SAM" id="SignalP"/>
    </source>
</evidence>
<dbReference type="InterPro" id="IPR046266">
    <property type="entry name" value="DUF6299"/>
</dbReference>
<accession>A0ABV6XF21</accession>
<reference evidence="3 4" key="1">
    <citation type="submission" date="2024-06" db="EMBL/GenBank/DDBJ databases">
        <authorList>
            <person name="Lee S.D."/>
        </authorList>
    </citation>
    <scope>NUCLEOTIDE SEQUENCE [LARGE SCALE GENOMIC DNA]</scope>
    <source>
        <strain evidence="3 4">N1-10</strain>
    </source>
</reference>
<dbReference type="Pfam" id="PF19816">
    <property type="entry name" value="DUF6299"/>
    <property type="match status" value="1"/>
</dbReference>
<comment type="caution">
    <text evidence="3">The sequence shown here is derived from an EMBL/GenBank/DDBJ whole genome shotgun (WGS) entry which is preliminary data.</text>
</comment>
<dbReference type="RefSeq" id="WP_380561682.1">
    <property type="nucleotide sequence ID" value="NZ_JBEUKS010000001.1"/>
</dbReference>
<feature type="signal peptide" evidence="1">
    <location>
        <begin position="1"/>
        <end position="28"/>
    </location>
</feature>
<evidence type="ECO:0000313" key="3">
    <source>
        <dbReference type="EMBL" id="MFC1436802.1"/>
    </source>
</evidence>
<protein>
    <submittedName>
        <fullName evidence="3">DUF6299 family protein</fullName>
    </submittedName>
</protein>